<evidence type="ECO:0000256" key="1">
    <source>
        <dbReference type="ARBA" id="ARBA00004479"/>
    </source>
</evidence>
<dbReference type="Pfam" id="PF15082">
    <property type="entry name" value="DUF4549"/>
    <property type="match status" value="1"/>
</dbReference>
<dbReference type="SUPFAM" id="SSF49899">
    <property type="entry name" value="Concanavalin A-like lectins/glucanases"/>
    <property type="match status" value="1"/>
</dbReference>
<dbReference type="PROSITE" id="PS51328">
    <property type="entry name" value="L_LECTIN_LIKE"/>
    <property type="match status" value="1"/>
</dbReference>
<dbReference type="InterPro" id="IPR029376">
    <property type="entry name" value="DUF4549"/>
</dbReference>
<protein>
    <recommendedName>
        <fullName evidence="7">L-type lectin-like domain-containing protein</fullName>
    </recommendedName>
</protein>
<dbReference type="Gene3D" id="2.60.120.200">
    <property type="match status" value="1"/>
</dbReference>
<evidence type="ECO:0000256" key="2">
    <source>
        <dbReference type="ARBA" id="ARBA00022692"/>
    </source>
</evidence>
<sequence length="529" mass="60438">MDEEVIKEQEDGLRGDILDLKAQIEESELIYGIPSKGMGSVYVPKDLEYFSRERKCALHKTMQVLEPQSIFLQADLMVKELDASSRREYTEKSLPILLHQFFIDRMHQMVILKHCYLLRWKRYCFSTSAIESICSEYLDRLQQLTNEYLDASSRARRLASTTEGLLTGSDCGIEDVTRVQDALRHHVMVIPHSPKIRTVSVLSHKDGQNTVEIFKKIYTNPELYSKLTSSQENDVHKINHTKLTCTFRFFLQIKGHSFLFVCNKKLNSFVAISNITQREIVIFRHVRAMLVLLLYLSFSKVVHSSYHIRDNSLVPPYSSPHWVPYGSTIIEPQFVRLTSDVKSNQGGIFNIKPLFARDWEVVILFHVHSPKTLVGDGFAFWYTQHPPSSGPAFGSRDKFRGLAVFFDTYANQNGDHSHEHPYVSAMINDGSKHYDHDKDGTLTELSGCSSNFRNNDYSMATIRYANNQLKVSLKYQGATDPVDCFTVDGVRLPTGYFIGISAATGDLSDNHDIYSIHTYELDVGRKVFG</sequence>
<evidence type="ECO:0000256" key="3">
    <source>
        <dbReference type="ARBA" id="ARBA00022729"/>
    </source>
</evidence>
<dbReference type="Pfam" id="PF03388">
    <property type="entry name" value="Lectin_leg-like"/>
    <property type="match status" value="1"/>
</dbReference>
<dbReference type="WBParaSite" id="SMRG1_77030.1">
    <property type="protein sequence ID" value="SMRG1_77030.1"/>
    <property type="gene ID" value="SMRG1_77030"/>
</dbReference>
<feature type="domain" description="L-type lectin-like" evidence="7">
    <location>
        <begin position="300"/>
        <end position="521"/>
    </location>
</feature>
<dbReference type="AlphaFoldDB" id="A0AA85ACI2"/>
<keyword evidence="4" id="KW-1133">Transmembrane helix</keyword>
<dbReference type="GO" id="GO:0030134">
    <property type="term" value="C:COPII-coated ER to Golgi transport vesicle"/>
    <property type="evidence" value="ECO:0007669"/>
    <property type="project" value="TreeGrafter"/>
</dbReference>
<name>A0AA85ACI2_9TREM</name>
<dbReference type="Proteomes" id="UP000050790">
    <property type="component" value="Unassembled WGS sequence"/>
</dbReference>
<evidence type="ECO:0000256" key="4">
    <source>
        <dbReference type="ARBA" id="ARBA00022989"/>
    </source>
</evidence>
<evidence type="ECO:0000256" key="5">
    <source>
        <dbReference type="ARBA" id="ARBA00023136"/>
    </source>
</evidence>
<dbReference type="GO" id="GO:0000139">
    <property type="term" value="C:Golgi membrane"/>
    <property type="evidence" value="ECO:0007669"/>
    <property type="project" value="TreeGrafter"/>
</dbReference>
<dbReference type="GO" id="GO:0005789">
    <property type="term" value="C:endoplasmic reticulum membrane"/>
    <property type="evidence" value="ECO:0007669"/>
    <property type="project" value="TreeGrafter"/>
</dbReference>
<dbReference type="PANTHER" id="PTHR12223:SF45">
    <property type="entry name" value="RE50040P"/>
    <property type="match status" value="1"/>
</dbReference>
<evidence type="ECO:0000313" key="9">
    <source>
        <dbReference type="WBParaSite" id="SMRG1_77030.1"/>
    </source>
</evidence>
<keyword evidence="3" id="KW-0732">Signal</keyword>
<keyword evidence="6" id="KW-0175">Coiled coil</keyword>
<dbReference type="InterPro" id="IPR005052">
    <property type="entry name" value="Lectin_leg"/>
</dbReference>
<evidence type="ECO:0000313" key="8">
    <source>
        <dbReference type="Proteomes" id="UP000050790"/>
    </source>
</evidence>
<accession>A0AA85ACI2</accession>
<dbReference type="InterPro" id="IPR051136">
    <property type="entry name" value="Intracellular_Lectin-GPT"/>
</dbReference>
<evidence type="ECO:0000256" key="6">
    <source>
        <dbReference type="SAM" id="Coils"/>
    </source>
</evidence>
<comment type="subcellular location">
    <subcellularLocation>
        <location evidence="1">Membrane</location>
        <topology evidence="1">Single-pass type I membrane protein</topology>
    </subcellularLocation>
</comment>
<keyword evidence="5" id="KW-0472">Membrane</keyword>
<dbReference type="InterPro" id="IPR013320">
    <property type="entry name" value="ConA-like_dom_sf"/>
</dbReference>
<evidence type="ECO:0000259" key="7">
    <source>
        <dbReference type="PROSITE" id="PS51328"/>
    </source>
</evidence>
<dbReference type="GO" id="GO:0005793">
    <property type="term" value="C:endoplasmic reticulum-Golgi intermediate compartment"/>
    <property type="evidence" value="ECO:0007669"/>
    <property type="project" value="TreeGrafter"/>
</dbReference>
<dbReference type="GO" id="GO:0006888">
    <property type="term" value="P:endoplasmic reticulum to Golgi vesicle-mediated transport"/>
    <property type="evidence" value="ECO:0007669"/>
    <property type="project" value="TreeGrafter"/>
</dbReference>
<keyword evidence="2" id="KW-0812">Transmembrane</keyword>
<feature type="coiled-coil region" evidence="6">
    <location>
        <begin position="134"/>
        <end position="161"/>
    </location>
</feature>
<dbReference type="GO" id="GO:0005537">
    <property type="term" value="F:D-mannose binding"/>
    <property type="evidence" value="ECO:0007669"/>
    <property type="project" value="TreeGrafter"/>
</dbReference>
<proteinExistence type="predicted"/>
<reference evidence="9" key="1">
    <citation type="submission" date="2023-11" db="UniProtKB">
        <authorList>
            <consortium name="WormBaseParasite"/>
        </authorList>
    </citation>
    <scope>IDENTIFICATION</scope>
</reference>
<dbReference type="PANTHER" id="PTHR12223">
    <property type="entry name" value="VESICULAR MANNOSE-BINDING LECTIN"/>
    <property type="match status" value="1"/>
</dbReference>
<organism evidence="8 9">
    <name type="scientific">Schistosoma margrebowiei</name>
    <dbReference type="NCBI Taxonomy" id="48269"/>
    <lineage>
        <taxon>Eukaryota</taxon>
        <taxon>Metazoa</taxon>
        <taxon>Spiralia</taxon>
        <taxon>Lophotrochozoa</taxon>
        <taxon>Platyhelminthes</taxon>
        <taxon>Trematoda</taxon>
        <taxon>Digenea</taxon>
        <taxon>Strigeidida</taxon>
        <taxon>Schistosomatoidea</taxon>
        <taxon>Schistosomatidae</taxon>
        <taxon>Schistosoma</taxon>
    </lineage>
</organism>